<keyword evidence="2" id="KW-0547">Nucleotide-binding</keyword>
<dbReference type="InterPro" id="IPR029052">
    <property type="entry name" value="Metallo-depent_PP-like"/>
</dbReference>
<dbReference type="GO" id="GO:0009166">
    <property type="term" value="P:nucleotide catabolic process"/>
    <property type="evidence" value="ECO:0007669"/>
    <property type="project" value="InterPro"/>
</dbReference>
<dbReference type="InterPro" id="IPR004843">
    <property type="entry name" value="Calcineurin-like_PHP"/>
</dbReference>
<accession>U7QPM7</accession>
<dbReference type="Gene3D" id="3.90.780.10">
    <property type="entry name" value="5'-Nucleotidase, C-terminal domain"/>
    <property type="match status" value="1"/>
</dbReference>
<reference evidence="5 6" key="1">
    <citation type="journal article" date="2013" name="Front. Microbiol.">
        <title>Comparative genomic analyses of the cyanobacterium, Lyngbya aestuarii BL J, a powerful hydrogen producer.</title>
        <authorList>
            <person name="Kothari A."/>
            <person name="Vaughn M."/>
            <person name="Garcia-Pichel F."/>
        </authorList>
    </citation>
    <scope>NUCLEOTIDE SEQUENCE [LARGE SCALE GENOMIC DNA]</scope>
    <source>
        <strain evidence="5 6">BL J</strain>
    </source>
</reference>
<evidence type="ECO:0000313" key="6">
    <source>
        <dbReference type="Proteomes" id="UP000017127"/>
    </source>
</evidence>
<dbReference type="SUPFAM" id="SSF56300">
    <property type="entry name" value="Metallo-dependent phosphatases"/>
    <property type="match status" value="1"/>
</dbReference>
<dbReference type="PRINTS" id="PR01607">
    <property type="entry name" value="APYRASEFAMLY"/>
</dbReference>
<proteinExistence type="inferred from homology"/>
<keyword evidence="6" id="KW-1185">Reference proteome</keyword>
<dbReference type="InterPro" id="IPR008334">
    <property type="entry name" value="5'-Nucleotdase_C"/>
</dbReference>
<dbReference type="GO" id="GO:0000166">
    <property type="term" value="F:nucleotide binding"/>
    <property type="evidence" value="ECO:0007669"/>
    <property type="project" value="UniProtKB-KW"/>
</dbReference>
<protein>
    <submittedName>
        <fullName evidence="5">Calcineurin-like phosphoesterase family protein</fullName>
    </submittedName>
</protein>
<dbReference type="PANTHER" id="PTHR11575">
    <property type="entry name" value="5'-NUCLEOTIDASE-RELATED"/>
    <property type="match status" value="1"/>
</dbReference>
<evidence type="ECO:0000256" key="2">
    <source>
        <dbReference type="RuleBase" id="RU362119"/>
    </source>
</evidence>
<keyword evidence="1" id="KW-0732">Signal</keyword>
<feature type="domain" description="Calcineurin-like phosphoesterase" evidence="3">
    <location>
        <begin position="34"/>
        <end position="277"/>
    </location>
</feature>
<dbReference type="InterPro" id="IPR036907">
    <property type="entry name" value="5'-Nucleotdase_C_sf"/>
</dbReference>
<dbReference type="Proteomes" id="UP000017127">
    <property type="component" value="Unassembled WGS sequence"/>
</dbReference>
<name>U7QPM7_9CYAN</name>
<dbReference type="Pfam" id="PF00149">
    <property type="entry name" value="Metallophos"/>
    <property type="match status" value="1"/>
</dbReference>
<dbReference type="PANTHER" id="PTHR11575:SF6">
    <property type="entry name" value="2',3'-CYCLIC-NUCLEOTIDE 2'-PHOSPHODIESTERASE_3'-NUCLEOTIDASE"/>
    <property type="match status" value="1"/>
</dbReference>
<dbReference type="RefSeq" id="WP_023064611.1">
    <property type="nucleotide sequence ID" value="NZ_AUZM01000005.1"/>
</dbReference>
<dbReference type="OrthoDB" id="9768561at2"/>
<evidence type="ECO:0000259" key="4">
    <source>
        <dbReference type="Pfam" id="PF02872"/>
    </source>
</evidence>
<dbReference type="AlphaFoldDB" id="U7QPM7"/>
<sequence>MRQFLLFFLGLCFFVAVVLFGAILNISSETKTITILQTSDIHGYLMPWDYYTNQPAELGLAKVATLIEQERAEHPNLVLIDDGDTIQGSPLAHYYNKIDTQSPHPIATAFNLLGFDAVSLGNHDFDFGMEVLSRWVNQLDAPVVCANLLQANGIPAFKPYIFKEVDGVKIGILGLTTTAVQNWLPAENFGKLSFIDPMTIAQEYVPKMRQQGADIVIVAQHTGWTKTPHDYRSNPAAWLTPVDTWKNTGATVNENITIELAQQVPDIDIILAGHSHINVPKAVINTVLIAEPSYWGKALSKYTIQLVHQGKDWKVIDKYATNLSVENIEPLPRFIELLQPNHQQILSYLNQPIGQAKSEFVGGMAARFQGSALAHLINTVQIEAARSMGYPVDISLTSIFTNQGKIPVGEITLRDAYSIYVCDNRLFIIEITGDILRRALEKNAAYFQQVNSDNLPDSPREIIAENIPGYNWDIYQGIDYTIDITKPVGQRVTRLLLNGKTIAPEQVLRVAINNYRALGGGDYVMFTEGKILDKSTQEIRDFIAEYLKKKKTISPQDFQMDNLEIIPNIYNYYFG</sequence>
<dbReference type="Pfam" id="PF02872">
    <property type="entry name" value="5_nucleotid_C"/>
    <property type="match status" value="1"/>
</dbReference>
<dbReference type="SUPFAM" id="SSF55816">
    <property type="entry name" value="5'-nucleotidase (syn. UDP-sugar hydrolase), C-terminal domain"/>
    <property type="match status" value="1"/>
</dbReference>
<evidence type="ECO:0000313" key="5">
    <source>
        <dbReference type="EMBL" id="ERT09065.1"/>
    </source>
</evidence>
<dbReference type="Gene3D" id="3.60.21.10">
    <property type="match status" value="1"/>
</dbReference>
<evidence type="ECO:0000259" key="3">
    <source>
        <dbReference type="Pfam" id="PF00149"/>
    </source>
</evidence>
<dbReference type="GO" id="GO:0016787">
    <property type="term" value="F:hydrolase activity"/>
    <property type="evidence" value="ECO:0007669"/>
    <property type="project" value="UniProtKB-KW"/>
</dbReference>
<evidence type="ECO:0000256" key="1">
    <source>
        <dbReference type="ARBA" id="ARBA00022729"/>
    </source>
</evidence>
<dbReference type="GO" id="GO:0030288">
    <property type="term" value="C:outer membrane-bounded periplasmic space"/>
    <property type="evidence" value="ECO:0007669"/>
    <property type="project" value="TreeGrafter"/>
</dbReference>
<organism evidence="5 6">
    <name type="scientific">Lyngbya aestuarii BL J</name>
    <dbReference type="NCBI Taxonomy" id="1348334"/>
    <lineage>
        <taxon>Bacteria</taxon>
        <taxon>Bacillati</taxon>
        <taxon>Cyanobacteriota</taxon>
        <taxon>Cyanophyceae</taxon>
        <taxon>Oscillatoriophycideae</taxon>
        <taxon>Oscillatoriales</taxon>
        <taxon>Microcoleaceae</taxon>
        <taxon>Lyngbya</taxon>
    </lineage>
</organism>
<keyword evidence="2" id="KW-0378">Hydrolase</keyword>
<gene>
    <name evidence="5" type="ORF">M595_0828</name>
</gene>
<dbReference type="InterPro" id="IPR006179">
    <property type="entry name" value="5_nucleotidase/apyrase"/>
</dbReference>
<dbReference type="EMBL" id="AUZM01000005">
    <property type="protein sequence ID" value="ERT09065.1"/>
    <property type="molecule type" value="Genomic_DNA"/>
</dbReference>
<comment type="similarity">
    <text evidence="2">Belongs to the 5'-nucleotidase family.</text>
</comment>
<comment type="caution">
    <text evidence="5">The sequence shown here is derived from an EMBL/GenBank/DDBJ whole genome shotgun (WGS) entry which is preliminary data.</text>
</comment>
<feature type="domain" description="5'-Nucleotidase C-terminal" evidence="4">
    <location>
        <begin position="353"/>
        <end position="528"/>
    </location>
</feature>